<dbReference type="VEuPathDB" id="TriTrypDB:TEOVI_000599700"/>
<dbReference type="GeneID" id="92379936"/>
<feature type="transmembrane region" description="Helical" evidence="1">
    <location>
        <begin position="13"/>
        <end position="38"/>
    </location>
</feature>
<dbReference type="AlphaFoldDB" id="A0A1G4I823"/>
<proteinExistence type="predicted"/>
<accession>A0A1G4I823</accession>
<keyword evidence="1" id="KW-1133">Transmembrane helix</keyword>
<gene>
    <name evidence="2" type="ORF">TEOVI_000599700</name>
</gene>
<organism evidence="2 3">
    <name type="scientific">Trypanosoma equiperdum</name>
    <dbReference type="NCBI Taxonomy" id="5694"/>
    <lineage>
        <taxon>Eukaryota</taxon>
        <taxon>Discoba</taxon>
        <taxon>Euglenozoa</taxon>
        <taxon>Kinetoplastea</taxon>
        <taxon>Metakinetoplastina</taxon>
        <taxon>Trypanosomatida</taxon>
        <taxon>Trypanosomatidae</taxon>
        <taxon>Trypanosoma</taxon>
    </lineage>
</organism>
<reference evidence="2" key="1">
    <citation type="submission" date="2016-09" db="EMBL/GenBank/DDBJ databases">
        <authorList>
            <person name="Hebert L."/>
            <person name="Moumen B."/>
        </authorList>
    </citation>
    <scope>NUCLEOTIDE SEQUENCE [LARGE SCALE GENOMIC DNA]</scope>
    <source>
        <strain evidence="2">OVI</strain>
    </source>
</reference>
<name>A0A1G4I823_TRYEQ</name>
<evidence type="ECO:0000256" key="1">
    <source>
        <dbReference type="SAM" id="Phobius"/>
    </source>
</evidence>
<evidence type="ECO:0000313" key="3">
    <source>
        <dbReference type="Proteomes" id="UP000195570"/>
    </source>
</evidence>
<protein>
    <submittedName>
        <fullName evidence="2">Uncharacterized protein</fullName>
    </submittedName>
</protein>
<dbReference type="RefSeq" id="XP_067079191.1">
    <property type="nucleotide sequence ID" value="XM_067223090.1"/>
</dbReference>
<keyword evidence="1" id="KW-0472">Membrane</keyword>
<evidence type="ECO:0000313" key="2">
    <source>
        <dbReference type="EMBL" id="SCU67944.1"/>
    </source>
</evidence>
<keyword evidence="3" id="KW-1185">Reference proteome</keyword>
<dbReference type="Proteomes" id="UP000195570">
    <property type="component" value="Unassembled WGS sequence"/>
</dbReference>
<keyword evidence="1" id="KW-0812">Transmembrane</keyword>
<comment type="caution">
    <text evidence="2">The sequence shown here is derived from an EMBL/GenBank/DDBJ whole genome shotgun (WGS) entry which is preliminary data.</text>
</comment>
<dbReference type="EMBL" id="CZPT02000860">
    <property type="protein sequence ID" value="SCU67944.1"/>
    <property type="molecule type" value="Genomic_DNA"/>
</dbReference>
<sequence length="120" mass="13341">MYLKPPCLPLHSVAAHAAAAALIFRRTFLFTSLIVIFIPCKSKYVGPKGKPLFAICTICVPCHRRKLGCGRLSVLRRGLWSSLSNRPATAMVCQLKPTRAERVKKLREGVAEECKSTYQP</sequence>